<dbReference type="InterPro" id="IPR014746">
    <property type="entry name" value="Gln_synth/guanido_kin_cat_dom"/>
</dbReference>
<feature type="domain" description="GS catalytic" evidence="2">
    <location>
        <begin position="1"/>
        <end position="141"/>
    </location>
</feature>
<dbReference type="SMART" id="SM01230">
    <property type="entry name" value="Gln-synt_C"/>
    <property type="match status" value="1"/>
</dbReference>
<evidence type="ECO:0000313" key="3">
    <source>
        <dbReference type="EMBL" id="EQD62671.1"/>
    </source>
</evidence>
<sequence>MIPTGLSDVARQFIAGLLRHAHEITAVTNQWVNSYKRLVAGYEAPVHVSWAYNNRSALVRVPIAKRGRLDSTRIEFRSPDPACNPYLAFAVVLAAGIKGVEQGYELGPETSSNLFSLTSEELASEGIRPLPTSLHDALVEM</sequence>
<protein>
    <submittedName>
        <fullName evidence="3">Glutamine synthetase, type I</fullName>
    </submittedName>
</protein>
<reference evidence="3" key="2">
    <citation type="journal article" date="2014" name="ISME J.">
        <title>Microbial stratification in low pH oxic and suboxic macroscopic growths along an acid mine drainage.</title>
        <authorList>
            <person name="Mendez-Garcia C."/>
            <person name="Mesa V."/>
            <person name="Sprenger R.R."/>
            <person name="Richter M."/>
            <person name="Diez M.S."/>
            <person name="Solano J."/>
            <person name="Bargiela R."/>
            <person name="Golyshina O.V."/>
            <person name="Manteca A."/>
            <person name="Ramos J.L."/>
            <person name="Gallego J.R."/>
            <person name="Llorente I."/>
            <person name="Martins Dos Santos V.A."/>
            <person name="Jensen O.N."/>
            <person name="Pelaez A.I."/>
            <person name="Sanchez J."/>
            <person name="Ferrer M."/>
        </authorList>
    </citation>
    <scope>NUCLEOTIDE SEQUENCE</scope>
</reference>
<proteinExistence type="predicted"/>
<dbReference type="EMBL" id="AUZZ01001843">
    <property type="protein sequence ID" value="EQD62671.1"/>
    <property type="molecule type" value="Genomic_DNA"/>
</dbReference>
<dbReference type="PANTHER" id="PTHR43785:SF12">
    <property type="entry name" value="TYPE-1 GLUTAMINE SYNTHETASE 2"/>
    <property type="match status" value="1"/>
</dbReference>
<reference evidence="3" key="1">
    <citation type="submission" date="2013-08" db="EMBL/GenBank/DDBJ databases">
        <authorList>
            <person name="Mendez C."/>
            <person name="Richter M."/>
            <person name="Ferrer M."/>
            <person name="Sanchez J."/>
        </authorList>
    </citation>
    <scope>NUCLEOTIDE SEQUENCE</scope>
</reference>
<evidence type="ECO:0000256" key="1">
    <source>
        <dbReference type="ARBA" id="ARBA00022598"/>
    </source>
</evidence>
<dbReference type="GO" id="GO:0006542">
    <property type="term" value="P:glutamine biosynthetic process"/>
    <property type="evidence" value="ECO:0007669"/>
    <property type="project" value="TreeGrafter"/>
</dbReference>
<gene>
    <name evidence="3" type="ORF">B2A_02716</name>
</gene>
<dbReference type="AlphaFoldDB" id="T1AQ05"/>
<keyword evidence="1" id="KW-0436">Ligase</keyword>
<dbReference type="SUPFAM" id="SSF55931">
    <property type="entry name" value="Glutamine synthetase/guanido kinase"/>
    <property type="match status" value="1"/>
</dbReference>
<evidence type="ECO:0000259" key="2">
    <source>
        <dbReference type="PROSITE" id="PS51987"/>
    </source>
</evidence>
<comment type="caution">
    <text evidence="3">The sequence shown here is derived from an EMBL/GenBank/DDBJ whole genome shotgun (WGS) entry which is preliminary data.</text>
</comment>
<dbReference type="GO" id="GO:0004356">
    <property type="term" value="F:glutamine synthetase activity"/>
    <property type="evidence" value="ECO:0007669"/>
    <property type="project" value="InterPro"/>
</dbReference>
<accession>T1AQ05</accession>
<dbReference type="InterPro" id="IPR008146">
    <property type="entry name" value="Gln_synth_cat_dom"/>
</dbReference>
<organism evidence="3">
    <name type="scientific">mine drainage metagenome</name>
    <dbReference type="NCBI Taxonomy" id="410659"/>
    <lineage>
        <taxon>unclassified sequences</taxon>
        <taxon>metagenomes</taxon>
        <taxon>ecological metagenomes</taxon>
    </lineage>
</organism>
<dbReference type="Pfam" id="PF00120">
    <property type="entry name" value="Gln-synt_C"/>
    <property type="match status" value="1"/>
</dbReference>
<dbReference type="Gene3D" id="3.30.590.10">
    <property type="entry name" value="Glutamine synthetase/guanido kinase, catalytic domain"/>
    <property type="match status" value="1"/>
</dbReference>
<dbReference type="PANTHER" id="PTHR43785">
    <property type="entry name" value="GAMMA-GLUTAMYLPUTRESCINE SYNTHETASE"/>
    <property type="match status" value="1"/>
</dbReference>
<dbReference type="PROSITE" id="PS51987">
    <property type="entry name" value="GS_CATALYTIC"/>
    <property type="match status" value="1"/>
</dbReference>
<feature type="non-terminal residue" evidence="3">
    <location>
        <position position="141"/>
    </location>
</feature>
<name>T1AQ05_9ZZZZ</name>